<evidence type="ECO:0000313" key="7">
    <source>
        <dbReference type="EMBL" id="RKN55228.1"/>
    </source>
</evidence>
<accession>A0A3B0A319</accession>
<name>A0A3B0A319_9ACTN</name>
<dbReference type="RefSeq" id="WP_120779416.1">
    <property type="nucleotide sequence ID" value="NZ_JBHLUP010000002.1"/>
</dbReference>
<protein>
    <submittedName>
        <fullName evidence="7">DUF1232 domain-containing protein</fullName>
    </submittedName>
</protein>
<comment type="subcellular location">
    <subcellularLocation>
        <location evidence="1">Endomembrane system</location>
        <topology evidence="1">Multi-pass membrane protein</topology>
    </subcellularLocation>
</comment>
<feature type="domain" description="DUF1232" evidence="6">
    <location>
        <begin position="64"/>
        <end position="99"/>
    </location>
</feature>
<evidence type="ECO:0000313" key="8">
    <source>
        <dbReference type="Proteomes" id="UP000279968"/>
    </source>
</evidence>
<dbReference type="InterPro" id="IPR010652">
    <property type="entry name" value="DUF1232"/>
</dbReference>
<evidence type="ECO:0000259" key="6">
    <source>
        <dbReference type="Pfam" id="PF06803"/>
    </source>
</evidence>
<proteinExistence type="predicted"/>
<dbReference type="Proteomes" id="UP000279968">
    <property type="component" value="Unassembled WGS sequence"/>
</dbReference>
<dbReference type="AlphaFoldDB" id="A0A3B0A319"/>
<dbReference type="Pfam" id="PF06803">
    <property type="entry name" value="DUF1232"/>
    <property type="match status" value="1"/>
</dbReference>
<gene>
    <name evidence="7" type="ORF">D7193_10990</name>
</gene>
<evidence type="ECO:0000256" key="2">
    <source>
        <dbReference type="ARBA" id="ARBA00022692"/>
    </source>
</evidence>
<keyword evidence="2 5" id="KW-0812">Transmembrane</keyword>
<dbReference type="GO" id="GO:0012505">
    <property type="term" value="C:endomembrane system"/>
    <property type="evidence" value="ECO:0007669"/>
    <property type="project" value="UniProtKB-SubCell"/>
</dbReference>
<sequence length="151" mass="16365">MNWYWQILIGLGTALLLAWSGLVILLLLAKPKGPLLREALRLLPDLLRLLRRLATDHTLPRGVRIRIGLLLAYLAIPIDPIPDFIPVLGYADDAIVVALVLRSTVRRAGLDAVKAHWPGTDDGFAALCRLTGLTASPTAGDRHVTKPGSAD</sequence>
<reference evidence="7 8" key="1">
    <citation type="journal article" date="2015" name="Int. J. Syst. Evol. Microbiol.">
        <title>Micromonospora costi sp. nov., isolated from a leaf of Costus speciosus.</title>
        <authorList>
            <person name="Thawai C."/>
        </authorList>
    </citation>
    <scope>NUCLEOTIDE SEQUENCE [LARGE SCALE GENOMIC DNA]</scope>
    <source>
        <strain evidence="7 8">CS1-12</strain>
    </source>
</reference>
<evidence type="ECO:0000256" key="1">
    <source>
        <dbReference type="ARBA" id="ARBA00004127"/>
    </source>
</evidence>
<comment type="caution">
    <text evidence="7">The sequence shown here is derived from an EMBL/GenBank/DDBJ whole genome shotgun (WGS) entry which is preliminary data.</text>
</comment>
<organism evidence="7 8">
    <name type="scientific">Micromonospora costi</name>
    <dbReference type="NCBI Taxonomy" id="1530042"/>
    <lineage>
        <taxon>Bacteria</taxon>
        <taxon>Bacillati</taxon>
        <taxon>Actinomycetota</taxon>
        <taxon>Actinomycetes</taxon>
        <taxon>Micromonosporales</taxon>
        <taxon>Micromonosporaceae</taxon>
        <taxon>Micromonospora</taxon>
    </lineage>
</organism>
<keyword evidence="4 5" id="KW-0472">Membrane</keyword>
<evidence type="ECO:0000256" key="5">
    <source>
        <dbReference type="SAM" id="Phobius"/>
    </source>
</evidence>
<evidence type="ECO:0000256" key="4">
    <source>
        <dbReference type="ARBA" id="ARBA00023136"/>
    </source>
</evidence>
<evidence type="ECO:0000256" key="3">
    <source>
        <dbReference type="ARBA" id="ARBA00022989"/>
    </source>
</evidence>
<feature type="transmembrane region" description="Helical" evidence="5">
    <location>
        <begin position="6"/>
        <end position="28"/>
    </location>
</feature>
<dbReference type="EMBL" id="RBAN01000002">
    <property type="protein sequence ID" value="RKN55228.1"/>
    <property type="molecule type" value="Genomic_DNA"/>
</dbReference>
<keyword evidence="3 5" id="KW-1133">Transmembrane helix</keyword>
<dbReference type="OrthoDB" id="9804184at2"/>
<keyword evidence="8" id="KW-1185">Reference proteome</keyword>